<dbReference type="AlphaFoldDB" id="A0AAV5A1K0"/>
<dbReference type="InterPro" id="IPR036812">
    <property type="entry name" value="NAD(P)_OxRdtase_dom_sf"/>
</dbReference>
<dbReference type="FunFam" id="3.20.20.100:FF:000002">
    <property type="entry name" value="2,5-diketo-D-gluconic acid reductase A"/>
    <property type="match status" value="1"/>
</dbReference>
<feature type="domain" description="NADP-dependent oxidoreductase" evidence="4">
    <location>
        <begin position="18"/>
        <end position="259"/>
    </location>
</feature>
<dbReference type="InterPro" id="IPR023210">
    <property type="entry name" value="NADP_OxRdtase_dom"/>
</dbReference>
<dbReference type="Proteomes" id="UP001050691">
    <property type="component" value="Unassembled WGS sequence"/>
</dbReference>
<evidence type="ECO:0000256" key="3">
    <source>
        <dbReference type="PIRSR" id="PIRSR000097-3"/>
    </source>
</evidence>
<evidence type="ECO:0000256" key="1">
    <source>
        <dbReference type="ARBA" id="ARBA00023002"/>
    </source>
</evidence>
<protein>
    <recommendedName>
        <fullName evidence="4">NADP-dependent oxidoreductase domain-containing protein</fullName>
    </recommendedName>
</protein>
<dbReference type="EMBL" id="BPWL01000003">
    <property type="protein sequence ID" value="GJJ08507.1"/>
    <property type="molecule type" value="Genomic_DNA"/>
</dbReference>
<dbReference type="SUPFAM" id="SSF51430">
    <property type="entry name" value="NAD(P)-linked oxidoreductase"/>
    <property type="match status" value="1"/>
</dbReference>
<dbReference type="PIRSF" id="PIRSF000097">
    <property type="entry name" value="AKR"/>
    <property type="match status" value="1"/>
</dbReference>
<evidence type="ECO:0000313" key="5">
    <source>
        <dbReference type="EMBL" id="GJJ08507.1"/>
    </source>
</evidence>
<keyword evidence="1" id="KW-0560">Oxidoreductase</keyword>
<sequence>MSFNEAFTLSNDAKIPQVGFGTWLSKPHEVETAVELAVKHGYRHLDFAHIYENQKEVGAALKKVIPSVVNREDLFITSKLWNSSHQPHLVEEELDITLSDLGLDYLDLYFELDLKTTLVDTWKAMIALPKNKVRAIGVSNFSVEHIEAIIKATGVVPVVNQVELHPRLAQDELIKYCASKNIHVTAYSPLGNNSRNEPLFTENEIIKRVANRLNATPAQVLIAWAVQRGTSVLPKTVTPSRIIENFQQITLSKEDVEEIGLLAKSPIRYNIPALVNKPRWDIDIFGDETEKTATHKINIQ</sequence>
<dbReference type="InterPro" id="IPR020471">
    <property type="entry name" value="AKR"/>
</dbReference>
<dbReference type="Pfam" id="PF00248">
    <property type="entry name" value="Aldo_ket_red"/>
    <property type="match status" value="1"/>
</dbReference>
<dbReference type="PRINTS" id="PR00069">
    <property type="entry name" value="ALDKETRDTASE"/>
</dbReference>
<evidence type="ECO:0000313" key="6">
    <source>
        <dbReference type="Proteomes" id="UP001050691"/>
    </source>
</evidence>
<dbReference type="GO" id="GO:0016616">
    <property type="term" value="F:oxidoreductase activity, acting on the CH-OH group of donors, NAD or NADP as acceptor"/>
    <property type="evidence" value="ECO:0007669"/>
    <property type="project" value="UniProtKB-ARBA"/>
</dbReference>
<evidence type="ECO:0000256" key="2">
    <source>
        <dbReference type="PIRSR" id="PIRSR000097-1"/>
    </source>
</evidence>
<comment type="caution">
    <text evidence="5">The sequence shown here is derived from an EMBL/GenBank/DDBJ whole genome shotgun (WGS) entry which is preliminary data.</text>
</comment>
<feature type="site" description="Lowers pKa of active site Tyr" evidence="3">
    <location>
        <position position="79"/>
    </location>
</feature>
<proteinExistence type="predicted"/>
<gene>
    <name evidence="5" type="ORF">Clacol_002725</name>
</gene>
<evidence type="ECO:0000259" key="4">
    <source>
        <dbReference type="Pfam" id="PF00248"/>
    </source>
</evidence>
<organism evidence="5 6">
    <name type="scientific">Clathrus columnatus</name>
    <dbReference type="NCBI Taxonomy" id="1419009"/>
    <lineage>
        <taxon>Eukaryota</taxon>
        <taxon>Fungi</taxon>
        <taxon>Dikarya</taxon>
        <taxon>Basidiomycota</taxon>
        <taxon>Agaricomycotina</taxon>
        <taxon>Agaricomycetes</taxon>
        <taxon>Phallomycetidae</taxon>
        <taxon>Phallales</taxon>
        <taxon>Clathraceae</taxon>
        <taxon>Clathrus</taxon>
    </lineage>
</organism>
<feature type="active site" description="Proton donor" evidence="2">
    <location>
        <position position="51"/>
    </location>
</feature>
<keyword evidence="6" id="KW-1185">Reference proteome</keyword>
<name>A0AAV5A1K0_9AGAM</name>
<dbReference type="PANTHER" id="PTHR11732">
    <property type="entry name" value="ALDO/KETO REDUCTASE"/>
    <property type="match status" value="1"/>
</dbReference>
<accession>A0AAV5A1K0</accession>
<reference evidence="5" key="1">
    <citation type="submission" date="2021-10" db="EMBL/GenBank/DDBJ databases">
        <title>De novo Genome Assembly of Clathrus columnatus (Basidiomycota, Fungi) Using Illumina and Nanopore Sequence Data.</title>
        <authorList>
            <person name="Ogiso-Tanaka E."/>
            <person name="Itagaki H."/>
            <person name="Hosoya T."/>
            <person name="Hosaka K."/>
        </authorList>
    </citation>
    <scope>NUCLEOTIDE SEQUENCE</scope>
    <source>
        <strain evidence="5">MO-923</strain>
    </source>
</reference>
<dbReference type="Gene3D" id="3.20.20.100">
    <property type="entry name" value="NADP-dependent oxidoreductase domain"/>
    <property type="match status" value="1"/>
</dbReference>